<evidence type="ECO:0000259" key="19">
    <source>
        <dbReference type="PROSITE" id="PS50109"/>
    </source>
</evidence>
<dbReference type="Pfam" id="PF00072">
    <property type="entry name" value="Response_reg"/>
    <property type="match status" value="1"/>
</dbReference>
<evidence type="ECO:0000256" key="2">
    <source>
        <dbReference type="ARBA" id="ARBA00004651"/>
    </source>
</evidence>
<gene>
    <name evidence="22" type="ORF">GN277_23365</name>
</gene>
<dbReference type="Pfam" id="PF02518">
    <property type="entry name" value="HATPase_c"/>
    <property type="match status" value="1"/>
</dbReference>
<evidence type="ECO:0000256" key="18">
    <source>
        <dbReference type="SAM" id="Phobius"/>
    </source>
</evidence>
<evidence type="ECO:0000256" key="12">
    <source>
        <dbReference type="ARBA" id="ARBA00023012"/>
    </source>
</evidence>
<dbReference type="GO" id="GO:0005886">
    <property type="term" value="C:plasma membrane"/>
    <property type="evidence" value="ECO:0007669"/>
    <property type="project" value="UniProtKB-SubCell"/>
</dbReference>
<keyword evidence="11 18" id="KW-1133">Transmembrane helix</keyword>
<keyword evidence="10" id="KW-0067">ATP-binding</keyword>
<comment type="catalytic activity">
    <reaction evidence="1">
        <text>ATP + protein L-histidine = ADP + protein N-phospho-L-histidine.</text>
        <dbReference type="EC" id="2.7.13.3"/>
    </reaction>
</comment>
<dbReference type="PROSITE" id="PS50109">
    <property type="entry name" value="HIS_KIN"/>
    <property type="match status" value="1"/>
</dbReference>
<keyword evidence="8" id="KW-0547">Nucleotide-binding</keyword>
<dbReference type="PANTHER" id="PTHR45339:SF1">
    <property type="entry name" value="HYBRID SIGNAL TRANSDUCTION HISTIDINE KINASE J"/>
    <property type="match status" value="1"/>
</dbReference>
<dbReference type="CDD" id="cd17546">
    <property type="entry name" value="REC_hyHK_CKI1_RcsC-like"/>
    <property type="match status" value="1"/>
</dbReference>
<dbReference type="InterPro" id="IPR011006">
    <property type="entry name" value="CheY-like_superfamily"/>
</dbReference>
<evidence type="ECO:0000256" key="13">
    <source>
        <dbReference type="ARBA" id="ARBA00023136"/>
    </source>
</evidence>
<dbReference type="SUPFAM" id="SSF47226">
    <property type="entry name" value="Histidine-containing phosphotransfer domain, HPT domain"/>
    <property type="match status" value="1"/>
</dbReference>
<dbReference type="Gene3D" id="1.20.120.160">
    <property type="entry name" value="HPT domain"/>
    <property type="match status" value="1"/>
</dbReference>
<dbReference type="SUPFAM" id="SSF52172">
    <property type="entry name" value="CheY-like"/>
    <property type="match status" value="1"/>
</dbReference>
<dbReference type="PANTHER" id="PTHR45339">
    <property type="entry name" value="HYBRID SIGNAL TRANSDUCTION HISTIDINE KINASE J"/>
    <property type="match status" value="1"/>
</dbReference>
<dbReference type="GO" id="GO:0000155">
    <property type="term" value="F:phosphorelay sensor kinase activity"/>
    <property type="evidence" value="ECO:0007669"/>
    <property type="project" value="InterPro"/>
</dbReference>
<dbReference type="PROSITE" id="PS50894">
    <property type="entry name" value="HPT"/>
    <property type="match status" value="1"/>
</dbReference>
<evidence type="ECO:0000256" key="11">
    <source>
        <dbReference type="ARBA" id="ARBA00022989"/>
    </source>
</evidence>
<feature type="modified residue" description="4-aspartylphosphate" evidence="16">
    <location>
        <position position="609"/>
    </location>
</feature>
<dbReference type="SUPFAM" id="SSF55874">
    <property type="entry name" value="ATPase domain of HSP90 chaperone/DNA topoisomerase II/histidine kinase"/>
    <property type="match status" value="1"/>
</dbReference>
<feature type="transmembrane region" description="Helical" evidence="18">
    <location>
        <begin position="136"/>
        <end position="158"/>
    </location>
</feature>
<dbReference type="AlphaFoldDB" id="A0A7X3SL47"/>
<dbReference type="EC" id="2.7.13.3" evidence="3"/>
<dbReference type="SUPFAM" id="SSF47384">
    <property type="entry name" value="Homodimeric domain of signal transducing histidine kinase"/>
    <property type="match status" value="1"/>
</dbReference>
<evidence type="ECO:0000256" key="5">
    <source>
        <dbReference type="ARBA" id="ARBA00022475"/>
    </source>
</evidence>
<dbReference type="Gene3D" id="3.30.565.10">
    <property type="entry name" value="Histidine kinase-like ATPase, C-terminal domain"/>
    <property type="match status" value="1"/>
</dbReference>
<feature type="transmembrane region" description="Helical" evidence="18">
    <location>
        <begin position="83"/>
        <end position="101"/>
    </location>
</feature>
<dbReference type="InterPro" id="IPR008207">
    <property type="entry name" value="Sig_transdc_His_kin_Hpt_dom"/>
</dbReference>
<dbReference type="Proteomes" id="UP000460412">
    <property type="component" value="Unassembled WGS sequence"/>
</dbReference>
<feature type="domain" description="HPt" evidence="21">
    <location>
        <begin position="842"/>
        <end position="935"/>
    </location>
</feature>
<dbReference type="InterPro" id="IPR036097">
    <property type="entry name" value="HisK_dim/P_sf"/>
</dbReference>
<reference evidence="22 23" key="1">
    <citation type="submission" date="2019-12" db="EMBL/GenBank/DDBJ databases">
        <title>Sporaefaciens musculi gen. nov., sp. nov., a novel bacterium isolated from the caecum of an obese mouse.</title>
        <authorList>
            <person name="Rasmussen T.S."/>
            <person name="Streidl T."/>
            <person name="Hitch T.C.A."/>
            <person name="Wortmann E."/>
            <person name="Deptula P."/>
            <person name="Hansen M."/>
            <person name="Nielsen D.S."/>
            <person name="Clavel T."/>
            <person name="Vogensen F.K."/>
        </authorList>
    </citation>
    <scope>NUCLEOTIDE SEQUENCE [LARGE SCALE GENOMIC DNA]</scope>
    <source>
        <strain evidence="22 23">WCA-9-b2</strain>
    </source>
</reference>
<dbReference type="InterPro" id="IPR036890">
    <property type="entry name" value="HATPase_C_sf"/>
</dbReference>
<evidence type="ECO:0000256" key="8">
    <source>
        <dbReference type="ARBA" id="ARBA00022741"/>
    </source>
</evidence>
<evidence type="ECO:0000256" key="14">
    <source>
        <dbReference type="ARBA" id="ARBA00024867"/>
    </source>
</evidence>
<dbReference type="InterPro" id="IPR004358">
    <property type="entry name" value="Sig_transdc_His_kin-like_C"/>
</dbReference>
<evidence type="ECO:0000313" key="23">
    <source>
        <dbReference type="Proteomes" id="UP000460412"/>
    </source>
</evidence>
<dbReference type="PRINTS" id="PR00344">
    <property type="entry name" value="BCTRLSENSOR"/>
</dbReference>
<evidence type="ECO:0000256" key="3">
    <source>
        <dbReference type="ARBA" id="ARBA00012438"/>
    </source>
</evidence>
<dbReference type="PROSITE" id="PS50110">
    <property type="entry name" value="RESPONSE_REGULATORY"/>
    <property type="match status" value="1"/>
</dbReference>
<dbReference type="RefSeq" id="WP_159754464.1">
    <property type="nucleotide sequence ID" value="NZ_WUQX01000001.1"/>
</dbReference>
<dbReference type="InterPro" id="IPR003594">
    <property type="entry name" value="HATPase_dom"/>
</dbReference>
<feature type="transmembrane region" description="Helical" evidence="18">
    <location>
        <begin position="36"/>
        <end position="53"/>
    </location>
</feature>
<dbReference type="Gene3D" id="1.10.287.130">
    <property type="match status" value="1"/>
</dbReference>
<dbReference type="CDD" id="cd00082">
    <property type="entry name" value="HisKA"/>
    <property type="match status" value="1"/>
</dbReference>
<proteinExistence type="predicted"/>
<keyword evidence="23" id="KW-1185">Reference proteome</keyword>
<feature type="transmembrane region" description="Helical" evidence="18">
    <location>
        <begin position="106"/>
        <end position="124"/>
    </location>
</feature>
<keyword evidence="7 18" id="KW-0812">Transmembrane</keyword>
<dbReference type="EMBL" id="WUQX01000001">
    <property type="protein sequence ID" value="MXP78189.1"/>
    <property type="molecule type" value="Genomic_DNA"/>
</dbReference>
<dbReference type="InterPro" id="IPR001789">
    <property type="entry name" value="Sig_transdc_resp-reg_receiver"/>
</dbReference>
<keyword evidence="5" id="KW-1003">Cell membrane</keyword>
<name>A0A7X3SL47_9FIRM</name>
<comment type="function">
    <text evidence="14">May play the central regulatory role in sporulation. It may be an element of the effector pathway responsible for the activation of sporulation genes in response to nutritional stress. Spo0A may act in concert with spo0H (a sigma factor) to control the expression of some genes that are critical to the sporulation process.</text>
</comment>
<evidence type="ECO:0000256" key="16">
    <source>
        <dbReference type="PROSITE-ProRule" id="PRU00169"/>
    </source>
</evidence>
<sequence>MRTKRQTSKHLLLAVIVTVFSVMLVMMTLTMAWEPWMVPLIIAGMFSVWFLHIGRSGSEILYENLCAGLMLGEFFFFGVHRGIIFDIPAVACILILIFSLFDRKRLLCMTVALYLVEMVYQIWLLRSIAVSPGDRVIMRLILGAAVVAGATGIARYRINNRLEERKKHEETFAQLETAGKQNAVFLSNVSHELRTPINMVIGISEVLQDKDISPEMREDVKSIRMAGRRLSNLINNMLDYTEIVEGTLSPAKEEYRFTSLLNDVLTIMAVQNSRNQLEMVFDIDPKLPSILIGDAEKISHVLKILVENSIKFTESGGICVCVEFRRESYGVNLIIDISDTGIGMTDSQITQMYDDFYQADSGTRRLVGGLGLGLPIARGLLNAMGGFIYFDGKGNEGLKAHITIPQGVADDAPCMEIAHADQLCIACYFRPEKYSCDEVKSYYDRLIHHMVEGLGIEGYQAHNFEGLLKLQRTYKLTHIFIAQAEYEENKTYYEELANKFRVVVIAERGFMPDRDSRLLVIRKPFSALSVVNLLNGEVRENGFKEAQVAERKPFSCDGVRVLAVDDEEMNLVVAKGVLGGYGIQVDTCLSGREAIERCRNISYDIVFLDHMMPEFDGVETLKRIREMNNGMYRDRPVIALTANTISGAREMFRNEGFSEFIPKPIERAVLERVLRKVLPETCIHYSVAPVVQHKPTVYVDSVARDITYKEAEKAKTAVGKEEKVKHEVKNKAGEELKPGMKDKAREKVKPGVKDKEAEKVKPAAKDKEAEKVKLAVSNKAEEKEKPPEMDIAGKREESQEDNSNLDEALEEGVLERGTSVSYTSLKSVGVNVKIGLDYCCGDEDFYMEMLQMFQSQSADKKAEIIALYEAADWANYAVKVHALKSTSLTIGAERLSAYAKLLEHAGKKEDVKYIRKNHLEFLRMYDEVCEGIAKL</sequence>
<feature type="transmembrane region" description="Helical" evidence="18">
    <location>
        <begin position="60"/>
        <end position="77"/>
    </location>
</feature>
<organism evidence="22 23">
    <name type="scientific">Sporofaciens musculi</name>
    <dbReference type="NCBI Taxonomy" id="2681861"/>
    <lineage>
        <taxon>Bacteria</taxon>
        <taxon>Bacillati</taxon>
        <taxon>Bacillota</taxon>
        <taxon>Clostridia</taxon>
        <taxon>Lachnospirales</taxon>
        <taxon>Lachnospiraceae</taxon>
        <taxon>Sporofaciens</taxon>
    </lineage>
</organism>
<keyword evidence="9" id="KW-0418">Kinase</keyword>
<evidence type="ECO:0000259" key="20">
    <source>
        <dbReference type="PROSITE" id="PS50110"/>
    </source>
</evidence>
<feature type="region of interest" description="Disordered" evidence="17">
    <location>
        <begin position="722"/>
        <end position="806"/>
    </location>
</feature>
<dbReference type="InterPro" id="IPR005467">
    <property type="entry name" value="His_kinase_dom"/>
</dbReference>
<feature type="domain" description="Histidine kinase" evidence="19">
    <location>
        <begin position="188"/>
        <end position="408"/>
    </location>
</feature>
<comment type="subcellular location">
    <subcellularLocation>
        <location evidence="2">Cell membrane</location>
        <topology evidence="2">Multi-pass membrane protein</topology>
    </subcellularLocation>
</comment>
<protein>
    <recommendedName>
        <fullName evidence="4">Stage 0 sporulation protein A homolog</fullName>
        <ecNumber evidence="3">2.7.13.3</ecNumber>
    </recommendedName>
</protein>
<evidence type="ECO:0000256" key="7">
    <source>
        <dbReference type="ARBA" id="ARBA00022692"/>
    </source>
</evidence>
<dbReference type="SMART" id="SM00388">
    <property type="entry name" value="HisKA"/>
    <property type="match status" value="1"/>
</dbReference>
<keyword evidence="9" id="KW-0808">Transferase</keyword>
<dbReference type="Pfam" id="PF01627">
    <property type="entry name" value="Hpt"/>
    <property type="match status" value="1"/>
</dbReference>
<comment type="caution">
    <text evidence="22">The sequence shown here is derived from an EMBL/GenBank/DDBJ whole genome shotgun (WGS) entry which is preliminary data.</text>
</comment>
<accession>A0A7X3SL47</accession>
<evidence type="ECO:0000256" key="1">
    <source>
        <dbReference type="ARBA" id="ARBA00000085"/>
    </source>
</evidence>
<evidence type="ECO:0000256" key="6">
    <source>
        <dbReference type="ARBA" id="ARBA00022553"/>
    </source>
</evidence>
<keyword evidence="12" id="KW-0902">Two-component regulatory system</keyword>
<feature type="modified residue" description="Phosphohistidine" evidence="15">
    <location>
        <position position="881"/>
    </location>
</feature>
<feature type="domain" description="Response regulatory" evidence="20">
    <location>
        <begin position="560"/>
        <end position="678"/>
    </location>
</feature>
<dbReference type="Gene3D" id="3.40.50.2300">
    <property type="match status" value="1"/>
</dbReference>
<evidence type="ECO:0000256" key="17">
    <source>
        <dbReference type="SAM" id="MobiDB-lite"/>
    </source>
</evidence>
<evidence type="ECO:0000256" key="10">
    <source>
        <dbReference type="ARBA" id="ARBA00022840"/>
    </source>
</evidence>
<dbReference type="InterPro" id="IPR036641">
    <property type="entry name" value="HPT_dom_sf"/>
</dbReference>
<evidence type="ECO:0000313" key="22">
    <source>
        <dbReference type="EMBL" id="MXP78189.1"/>
    </source>
</evidence>
<keyword evidence="13 18" id="KW-0472">Membrane</keyword>
<dbReference type="SMART" id="SM00448">
    <property type="entry name" value="REC"/>
    <property type="match status" value="1"/>
</dbReference>
<feature type="compositionally biased region" description="Basic and acidic residues" evidence="17">
    <location>
        <begin position="722"/>
        <end position="797"/>
    </location>
</feature>
<evidence type="ECO:0000256" key="9">
    <source>
        <dbReference type="ARBA" id="ARBA00022777"/>
    </source>
</evidence>
<evidence type="ECO:0000256" key="15">
    <source>
        <dbReference type="PROSITE-ProRule" id="PRU00110"/>
    </source>
</evidence>
<dbReference type="InterPro" id="IPR003661">
    <property type="entry name" value="HisK_dim/P_dom"/>
</dbReference>
<feature type="transmembrane region" description="Helical" evidence="18">
    <location>
        <begin position="12"/>
        <end position="30"/>
    </location>
</feature>
<dbReference type="GO" id="GO:0005524">
    <property type="term" value="F:ATP binding"/>
    <property type="evidence" value="ECO:0007669"/>
    <property type="project" value="UniProtKB-KW"/>
</dbReference>
<evidence type="ECO:0000259" key="21">
    <source>
        <dbReference type="PROSITE" id="PS50894"/>
    </source>
</evidence>
<keyword evidence="6 16" id="KW-0597">Phosphoprotein</keyword>
<dbReference type="Pfam" id="PF00512">
    <property type="entry name" value="HisKA"/>
    <property type="match status" value="1"/>
</dbReference>
<dbReference type="SMART" id="SM00387">
    <property type="entry name" value="HATPase_c"/>
    <property type="match status" value="1"/>
</dbReference>
<evidence type="ECO:0000256" key="4">
    <source>
        <dbReference type="ARBA" id="ARBA00018672"/>
    </source>
</evidence>